<evidence type="ECO:0000256" key="1">
    <source>
        <dbReference type="SAM" id="SignalP"/>
    </source>
</evidence>
<accession>A0AA41VY66</accession>
<dbReference type="EMBL" id="JAJJMA010317749">
    <property type="protein sequence ID" value="MCL7049577.1"/>
    <property type="molecule type" value="Genomic_DNA"/>
</dbReference>
<gene>
    <name evidence="2" type="ORF">MKW94_017396</name>
</gene>
<comment type="caution">
    <text evidence="2">The sequence shown here is derived from an EMBL/GenBank/DDBJ whole genome shotgun (WGS) entry which is preliminary data.</text>
</comment>
<sequence length="86" mass="9667">MVAFDFKRLALCFILLVFLLPPNQGRGISETRKLNVSGGKLKINLCVYASCTDPPQRCWCCPMIVKPRKCFLSRDDCGSICHKLTS</sequence>
<organism evidence="2 3">
    <name type="scientific">Papaver nudicaule</name>
    <name type="common">Iceland poppy</name>
    <dbReference type="NCBI Taxonomy" id="74823"/>
    <lineage>
        <taxon>Eukaryota</taxon>
        <taxon>Viridiplantae</taxon>
        <taxon>Streptophyta</taxon>
        <taxon>Embryophyta</taxon>
        <taxon>Tracheophyta</taxon>
        <taxon>Spermatophyta</taxon>
        <taxon>Magnoliopsida</taxon>
        <taxon>Ranunculales</taxon>
        <taxon>Papaveraceae</taxon>
        <taxon>Papaveroideae</taxon>
        <taxon>Papaver</taxon>
    </lineage>
</organism>
<protein>
    <submittedName>
        <fullName evidence="2">Uncharacterized protein</fullName>
    </submittedName>
</protein>
<keyword evidence="3" id="KW-1185">Reference proteome</keyword>
<reference evidence="2" key="1">
    <citation type="submission" date="2022-03" db="EMBL/GenBank/DDBJ databases">
        <title>A functionally conserved STORR gene fusion in Papaver species that diverged 16.8 million years ago.</title>
        <authorList>
            <person name="Catania T."/>
        </authorList>
    </citation>
    <scope>NUCLEOTIDE SEQUENCE</scope>
    <source>
        <strain evidence="2">S-191538</strain>
    </source>
</reference>
<proteinExistence type="predicted"/>
<feature type="signal peptide" evidence="1">
    <location>
        <begin position="1"/>
        <end position="25"/>
    </location>
</feature>
<dbReference type="Proteomes" id="UP001177140">
    <property type="component" value="Unassembled WGS sequence"/>
</dbReference>
<name>A0AA41VY66_PAPNU</name>
<feature type="chain" id="PRO_5041239639" evidence="1">
    <location>
        <begin position="26"/>
        <end position="86"/>
    </location>
</feature>
<keyword evidence="1" id="KW-0732">Signal</keyword>
<evidence type="ECO:0000313" key="3">
    <source>
        <dbReference type="Proteomes" id="UP001177140"/>
    </source>
</evidence>
<dbReference type="AlphaFoldDB" id="A0AA41VY66"/>
<evidence type="ECO:0000313" key="2">
    <source>
        <dbReference type="EMBL" id="MCL7049577.1"/>
    </source>
</evidence>